<dbReference type="OrthoDB" id="8404680at2"/>
<proteinExistence type="inferred from homology"/>
<dbReference type="EMBL" id="CP060052">
    <property type="protein sequence ID" value="QNE05494.1"/>
    <property type="molecule type" value="Genomic_DNA"/>
</dbReference>
<dbReference type="Proteomes" id="UP000515297">
    <property type="component" value="Chromosome"/>
</dbReference>
<dbReference type="Proteomes" id="UP000195807">
    <property type="component" value="Chromosome"/>
</dbReference>
<accession>A0A1Z1FFR5</accession>
<dbReference type="RefSeq" id="WP_066849320.1">
    <property type="nucleotide sequence ID" value="NZ_CP019602.1"/>
</dbReference>
<gene>
    <name evidence="5" type="ORF">A9D14_14115</name>
    <name evidence="6" type="ORF">H4O24_01975</name>
</gene>
<organism evidence="5 7">
    <name type="scientific">Croceicoccus marinus</name>
    <dbReference type="NCBI Taxonomy" id="450378"/>
    <lineage>
        <taxon>Bacteria</taxon>
        <taxon>Pseudomonadati</taxon>
        <taxon>Pseudomonadota</taxon>
        <taxon>Alphaproteobacteria</taxon>
        <taxon>Sphingomonadales</taxon>
        <taxon>Erythrobacteraceae</taxon>
        <taxon>Croceicoccus</taxon>
    </lineage>
</organism>
<sequence length="290" mass="31932">MRIHVAIATTGRPDVLCKVVDRFRHQTRKADGIVIVGAAPEDIAGLDRIACPPDQAVVSPKKGLCAQRNVALSLLRGKSDAVVFFDDDFLVAHDFLERLEQLFEADEKLVGLTGWLIADGAQTGALTYEEAEAILDAGAPRPDKPDEKTSWLYGCNMAFRMSACEDLSFDENLPLYGWQEDVDFTEQLARRGYMLRTNAITGIHMGTRGGRTSGLKLGYSQVANIVYLRRKGTIGAAHGWTLMAKNVAANLAKSIRPEDTIDRRGRLKGNMRAFGDMLRGKADPLRILDL</sequence>
<dbReference type="STRING" id="450378.GCA_001661675_02834"/>
<dbReference type="GO" id="GO:0016757">
    <property type="term" value="F:glycosyltransferase activity"/>
    <property type="evidence" value="ECO:0007669"/>
    <property type="project" value="UniProtKB-KW"/>
</dbReference>
<evidence type="ECO:0000313" key="5">
    <source>
        <dbReference type="EMBL" id="ARU17570.1"/>
    </source>
</evidence>
<dbReference type="EMBL" id="CP019602">
    <property type="protein sequence ID" value="ARU17570.1"/>
    <property type="molecule type" value="Genomic_DNA"/>
</dbReference>
<reference evidence="5 7" key="1">
    <citation type="submission" date="2017-01" db="EMBL/GenBank/DDBJ databases">
        <title>Complete genome sequence of esterase-producing bacterium Croceicoccus marinus E4A9.</title>
        <authorList>
            <person name="Wu Y.-H."/>
            <person name="Cheng H."/>
            <person name="Xu L."/>
            <person name="Huo Y.-Y."/>
            <person name="Wang C.-S."/>
            <person name="Xu X.-W."/>
        </authorList>
    </citation>
    <scope>NUCLEOTIDE SEQUENCE [LARGE SCALE GENOMIC DNA]</scope>
    <source>
        <strain evidence="5 7">E4A9</strain>
    </source>
</reference>
<name>A0A1Z1FFR5_9SPHN</name>
<evidence type="ECO:0000256" key="1">
    <source>
        <dbReference type="ARBA" id="ARBA00006739"/>
    </source>
</evidence>
<keyword evidence="2" id="KW-0328">Glycosyltransferase</keyword>
<keyword evidence="3 6" id="KW-0808">Transferase</keyword>
<dbReference type="Pfam" id="PF00535">
    <property type="entry name" value="Glycos_transf_2"/>
    <property type="match status" value="1"/>
</dbReference>
<dbReference type="Gene3D" id="3.90.550.10">
    <property type="entry name" value="Spore Coat Polysaccharide Biosynthesis Protein SpsA, Chain A"/>
    <property type="match status" value="1"/>
</dbReference>
<dbReference type="PANTHER" id="PTHR43179">
    <property type="entry name" value="RHAMNOSYLTRANSFERASE WBBL"/>
    <property type="match status" value="1"/>
</dbReference>
<dbReference type="PANTHER" id="PTHR43179:SF12">
    <property type="entry name" value="GALACTOFURANOSYLTRANSFERASE GLFT2"/>
    <property type="match status" value="1"/>
</dbReference>
<keyword evidence="7" id="KW-1185">Reference proteome</keyword>
<evidence type="ECO:0000313" key="6">
    <source>
        <dbReference type="EMBL" id="QNE05494.1"/>
    </source>
</evidence>
<protein>
    <submittedName>
        <fullName evidence="6">Glycosyltransferase</fullName>
    </submittedName>
</protein>
<feature type="domain" description="Glycosyltransferase 2-like" evidence="4">
    <location>
        <begin position="5"/>
        <end position="167"/>
    </location>
</feature>
<evidence type="ECO:0000313" key="7">
    <source>
        <dbReference type="Proteomes" id="UP000195807"/>
    </source>
</evidence>
<dbReference type="InterPro" id="IPR001173">
    <property type="entry name" value="Glyco_trans_2-like"/>
</dbReference>
<dbReference type="AlphaFoldDB" id="A0A1Z1FFR5"/>
<dbReference type="KEGG" id="cman:A9D14_14115"/>
<evidence type="ECO:0000256" key="3">
    <source>
        <dbReference type="ARBA" id="ARBA00022679"/>
    </source>
</evidence>
<evidence type="ECO:0000256" key="2">
    <source>
        <dbReference type="ARBA" id="ARBA00022676"/>
    </source>
</evidence>
<dbReference type="InterPro" id="IPR029044">
    <property type="entry name" value="Nucleotide-diphossugar_trans"/>
</dbReference>
<dbReference type="SUPFAM" id="SSF53448">
    <property type="entry name" value="Nucleotide-diphospho-sugar transferases"/>
    <property type="match status" value="1"/>
</dbReference>
<reference evidence="6 8" key="2">
    <citation type="submission" date="2020-08" db="EMBL/GenBank/DDBJ databases">
        <authorList>
            <person name="Liu G."/>
            <person name="Sun C."/>
        </authorList>
    </citation>
    <scope>NUCLEOTIDE SEQUENCE [LARGE SCALE GENOMIC DNA]</scope>
    <source>
        <strain evidence="6 8">OT19</strain>
    </source>
</reference>
<evidence type="ECO:0000313" key="8">
    <source>
        <dbReference type="Proteomes" id="UP000515297"/>
    </source>
</evidence>
<dbReference type="CDD" id="cd00761">
    <property type="entry name" value="Glyco_tranf_GTA_type"/>
    <property type="match status" value="1"/>
</dbReference>
<comment type="similarity">
    <text evidence="1">Belongs to the glycosyltransferase 2 family.</text>
</comment>
<evidence type="ECO:0000259" key="4">
    <source>
        <dbReference type="Pfam" id="PF00535"/>
    </source>
</evidence>